<dbReference type="Proteomes" id="UP001647509">
    <property type="component" value="Unassembled WGS sequence"/>
</dbReference>
<sequence length="341" mass="37956">MTFEFKKIIDAYFEAKSHKLDCVLSTVVHLEGSSYRRPGVRMLIQSNGKMIGAVSGGCVEQEVKRQSDSVFETSISKVIKYDGRYRLGCEGVLTILIEPMRLDDSFLNIFRTFLEERRLFKIDTSYMMEVGVNQILGSSIVLGDKIYPLSNRNANLHDVESVEVFSQILKPCFRLVIFGSEHDAVQLCQFGQIIGWEVIVVSDLKSSKTINDFPGASVFLTVENGAFDVSLIDSQTAIVLMSHNFAGDLKNLLSLIHSKPVYLGLLGPAKRRDQLLSQMLEYLTEDISSDTFFDRIHGPAGLNIGAETPQEIAISIISEILAVVHQQNPMCLSEKLGSIHA</sequence>
<organism evidence="1 2">
    <name type="scientific">Pseudotamlana agarivorans</name>
    <dbReference type="NCBI Taxonomy" id="481183"/>
    <lineage>
        <taxon>Bacteria</taxon>
        <taxon>Pseudomonadati</taxon>
        <taxon>Bacteroidota</taxon>
        <taxon>Flavobacteriia</taxon>
        <taxon>Flavobacteriales</taxon>
        <taxon>Flavobacteriaceae</taxon>
        <taxon>Pseudotamlana</taxon>
    </lineage>
</organism>
<name>A0ACC5U9L5_9FLAO</name>
<evidence type="ECO:0000313" key="2">
    <source>
        <dbReference type="Proteomes" id="UP001647509"/>
    </source>
</evidence>
<comment type="caution">
    <text evidence="1">The sequence shown here is derived from an EMBL/GenBank/DDBJ whole genome shotgun (WGS) entry which is preliminary data.</text>
</comment>
<evidence type="ECO:0000313" key="1">
    <source>
        <dbReference type="EMBL" id="MBU2951009.1"/>
    </source>
</evidence>
<accession>A0ACC5U9L5</accession>
<protein>
    <submittedName>
        <fullName evidence="1">XdhC family protein</fullName>
    </submittedName>
</protein>
<gene>
    <name evidence="1" type="ORF">KO493_09890</name>
</gene>
<dbReference type="EMBL" id="JAHKPD010000013">
    <property type="protein sequence ID" value="MBU2951009.1"/>
    <property type="molecule type" value="Genomic_DNA"/>
</dbReference>
<proteinExistence type="predicted"/>
<keyword evidence="2" id="KW-1185">Reference proteome</keyword>
<reference evidence="1" key="1">
    <citation type="submission" date="2021-05" db="EMBL/GenBank/DDBJ databases">
        <title>Draft genomes of bacteria isolated from model marine particles.</title>
        <authorList>
            <person name="Datta M.S."/>
            <person name="Schwartzman J.A."/>
            <person name="Enke T.N."/>
            <person name="Saavedra J."/>
            <person name="Cermak N."/>
            <person name="Cordero O.X."/>
        </authorList>
    </citation>
    <scope>NUCLEOTIDE SEQUENCE</scope>
    <source>
        <strain evidence="1">I2M19</strain>
    </source>
</reference>